<evidence type="ECO:0000256" key="4">
    <source>
        <dbReference type="ARBA" id="ARBA00023136"/>
    </source>
</evidence>
<feature type="chain" id="PRO_5040492373" evidence="7">
    <location>
        <begin position="21"/>
        <end position="336"/>
    </location>
</feature>
<dbReference type="PANTHER" id="PTHR15549">
    <property type="entry name" value="PAIRED IMMUNOGLOBULIN-LIKE TYPE 2 RECEPTOR"/>
    <property type="match status" value="1"/>
</dbReference>
<feature type="compositionally biased region" description="Low complexity" evidence="5">
    <location>
        <begin position="218"/>
        <end position="236"/>
    </location>
</feature>
<dbReference type="GO" id="GO:0016020">
    <property type="term" value="C:membrane"/>
    <property type="evidence" value="ECO:0007669"/>
    <property type="project" value="UniProtKB-SubCell"/>
</dbReference>
<evidence type="ECO:0000256" key="1">
    <source>
        <dbReference type="ARBA" id="ARBA00004167"/>
    </source>
</evidence>
<dbReference type="AlphaFoldDB" id="A0A9P4QJW1"/>
<feature type="compositionally biased region" description="Polar residues" evidence="5">
    <location>
        <begin position="324"/>
        <end position="336"/>
    </location>
</feature>
<evidence type="ECO:0000256" key="6">
    <source>
        <dbReference type="SAM" id="Phobius"/>
    </source>
</evidence>
<evidence type="ECO:0000256" key="7">
    <source>
        <dbReference type="SAM" id="SignalP"/>
    </source>
</evidence>
<dbReference type="InterPro" id="IPR051694">
    <property type="entry name" value="Immunoregulatory_rcpt-like"/>
</dbReference>
<organism evidence="8 9">
    <name type="scientific">Polyplosphaeria fusca</name>
    <dbReference type="NCBI Taxonomy" id="682080"/>
    <lineage>
        <taxon>Eukaryota</taxon>
        <taxon>Fungi</taxon>
        <taxon>Dikarya</taxon>
        <taxon>Ascomycota</taxon>
        <taxon>Pezizomycotina</taxon>
        <taxon>Dothideomycetes</taxon>
        <taxon>Pleosporomycetidae</taxon>
        <taxon>Pleosporales</taxon>
        <taxon>Tetraplosphaeriaceae</taxon>
        <taxon>Polyplosphaeria</taxon>
    </lineage>
</organism>
<protein>
    <submittedName>
        <fullName evidence="8">Uncharacterized protein</fullName>
    </submittedName>
</protein>
<feature type="region of interest" description="Disordered" evidence="5">
    <location>
        <begin position="293"/>
        <end position="336"/>
    </location>
</feature>
<evidence type="ECO:0000256" key="2">
    <source>
        <dbReference type="ARBA" id="ARBA00022692"/>
    </source>
</evidence>
<proteinExistence type="predicted"/>
<evidence type="ECO:0000256" key="3">
    <source>
        <dbReference type="ARBA" id="ARBA00022989"/>
    </source>
</evidence>
<evidence type="ECO:0000313" key="9">
    <source>
        <dbReference type="Proteomes" id="UP000799444"/>
    </source>
</evidence>
<evidence type="ECO:0000256" key="5">
    <source>
        <dbReference type="SAM" id="MobiDB-lite"/>
    </source>
</evidence>
<keyword evidence="9" id="KW-1185">Reference proteome</keyword>
<dbReference type="Proteomes" id="UP000799444">
    <property type="component" value="Unassembled WGS sequence"/>
</dbReference>
<dbReference type="PANTHER" id="PTHR15549:SF30">
    <property type="entry name" value="MID2 DOMAIN-CONTAINING PROTEIN"/>
    <property type="match status" value="1"/>
</dbReference>
<name>A0A9P4QJW1_9PLEO</name>
<keyword evidence="4 6" id="KW-0472">Membrane</keyword>
<dbReference type="CDD" id="cd12087">
    <property type="entry name" value="TM_EGFR-like"/>
    <property type="match status" value="1"/>
</dbReference>
<feature type="region of interest" description="Disordered" evidence="5">
    <location>
        <begin position="218"/>
        <end position="241"/>
    </location>
</feature>
<dbReference type="GO" id="GO:0071944">
    <property type="term" value="C:cell periphery"/>
    <property type="evidence" value="ECO:0007669"/>
    <property type="project" value="UniProtKB-ARBA"/>
</dbReference>
<accession>A0A9P4QJW1</accession>
<sequence length="336" mass="36735">MAKFILFTLLFALLLNLSCALEVAPNSPCAKKCLDDPQNGDPADTQASLTVHQNLACYDWEFVGNNSTDVGEKFANCQECLKDSGYEDSKSGERDTGLFLFNNKATVDWCVFGRFGNENNPNVTDTYPYQQCNKACSSISSSIDYKIKTDPASYSFCDYNGNFTINVDSCTECLYNATSLTILGNVLVAIKETCIEKPGKDFQFEQDIYNATRIQLQSASPSPSSSDSLSTSSVAPDSEDSGLSKGAIAGIVLAGLVVIVLILVGILIFLRRIRRQRESKTVELVDRNGNNTLPGEAYNYGASTPQKQSYTYSHGPVHGHPAEMSTQQDAQEMSMR</sequence>
<feature type="transmembrane region" description="Helical" evidence="6">
    <location>
        <begin position="247"/>
        <end position="270"/>
    </location>
</feature>
<keyword evidence="7" id="KW-0732">Signal</keyword>
<keyword evidence="3 6" id="KW-1133">Transmembrane helix</keyword>
<comment type="caution">
    <text evidence="8">The sequence shown here is derived from an EMBL/GenBank/DDBJ whole genome shotgun (WGS) entry which is preliminary data.</text>
</comment>
<keyword evidence="2 6" id="KW-0812">Transmembrane</keyword>
<comment type="subcellular location">
    <subcellularLocation>
        <location evidence="1">Membrane</location>
        <topology evidence="1">Single-pass membrane protein</topology>
    </subcellularLocation>
</comment>
<reference evidence="8" key="1">
    <citation type="journal article" date="2020" name="Stud. Mycol.">
        <title>101 Dothideomycetes genomes: a test case for predicting lifestyles and emergence of pathogens.</title>
        <authorList>
            <person name="Haridas S."/>
            <person name="Albert R."/>
            <person name="Binder M."/>
            <person name="Bloem J."/>
            <person name="Labutti K."/>
            <person name="Salamov A."/>
            <person name="Andreopoulos B."/>
            <person name="Baker S."/>
            <person name="Barry K."/>
            <person name="Bills G."/>
            <person name="Bluhm B."/>
            <person name="Cannon C."/>
            <person name="Castanera R."/>
            <person name="Culley D."/>
            <person name="Daum C."/>
            <person name="Ezra D."/>
            <person name="Gonzalez J."/>
            <person name="Henrissat B."/>
            <person name="Kuo A."/>
            <person name="Liang C."/>
            <person name="Lipzen A."/>
            <person name="Lutzoni F."/>
            <person name="Magnuson J."/>
            <person name="Mondo S."/>
            <person name="Nolan M."/>
            <person name="Ohm R."/>
            <person name="Pangilinan J."/>
            <person name="Park H.-J."/>
            <person name="Ramirez L."/>
            <person name="Alfaro M."/>
            <person name="Sun H."/>
            <person name="Tritt A."/>
            <person name="Yoshinaga Y."/>
            <person name="Zwiers L.-H."/>
            <person name="Turgeon B."/>
            <person name="Goodwin S."/>
            <person name="Spatafora J."/>
            <person name="Crous P."/>
            <person name="Grigoriev I."/>
        </authorList>
    </citation>
    <scope>NUCLEOTIDE SEQUENCE</scope>
    <source>
        <strain evidence="8">CBS 125425</strain>
    </source>
</reference>
<dbReference type="OrthoDB" id="5426678at2759"/>
<feature type="signal peptide" evidence="7">
    <location>
        <begin position="1"/>
        <end position="20"/>
    </location>
</feature>
<evidence type="ECO:0000313" key="8">
    <source>
        <dbReference type="EMBL" id="KAF2727824.1"/>
    </source>
</evidence>
<feature type="compositionally biased region" description="Polar residues" evidence="5">
    <location>
        <begin position="301"/>
        <end position="312"/>
    </location>
</feature>
<dbReference type="EMBL" id="ML996310">
    <property type="protein sequence ID" value="KAF2727824.1"/>
    <property type="molecule type" value="Genomic_DNA"/>
</dbReference>
<gene>
    <name evidence="8" type="ORF">EJ04DRAFT_128265</name>
</gene>